<organism evidence="2">
    <name type="scientific">Talaromyces marneffei PM1</name>
    <dbReference type="NCBI Taxonomy" id="1077442"/>
    <lineage>
        <taxon>Eukaryota</taxon>
        <taxon>Fungi</taxon>
        <taxon>Dikarya</taxon>
        <taxon>Ascomycota</taxon>
        <taxon>Pezizomycotina</taxon>
        <taxon>Eurotiomycetes</taxon>
        <taxon>Eurotiomycetidae</taxon>
        <taxon>Eurotiales</taxon>
        <taxon>Trichocomaceae</taxon>
        <taxon>Talaromyces</taxon>
        <taxon>Talaromyces sect. Talaromyces</taxon>
    </lineage>
</organism>
<gene>
    <name evidence="2" type="ORF">GQ26_0430570</name>
</gene>
<dbReference type="AlphaFoldDB" id="A0A093V791"/>
<evidence type="ECO:0000259" key="1">
    <source>
        <dbReference type="PROSITE" id="PS51184"/>
    </source>
</evidence>
<accession>A0A093V791</accession>
<reference evidence="2" key="2">
    <citation type="journal article" date="2014" name="PLoS Genet.">
        <title>Signature gene expression reveals novel clues to the molecular mechanisms of dimorphic transition in Penicillium marneffei.</title>
        <authorList>
            <person name="Yang E."/>
            <person name="Wang G."/>
            <person name="Cai J."/>
            <person name="Woo P.C."/>
            <person name="Lau S.K."/>
            <person name="Yuen K.-Y."/>
            <person name="Chow W.-N."/>
            <person name="Lin X."/>
        </authorList>
    </citation>
    <scope>NUCLEOTIDE SEQUENCE</scope>
    <source>
        <strain evidence="2">PM1</strain>
    </source>
</reference>
<comment type="caution">
    <text evidence="2">The sequence shown here is derived from an EMBL/GenBank/DDBJ whole genome shotgun (WGS) entry which is preliminary data.</text>
</comment>
<reference key="1">
    <citation type="journal article" date="2014" name="PLoS Genet.">
        <title>Signature Gene Expression Reveals Novel Clues to the Molecular Mechanisms of Dimorphic Transition in Penicillium marneffei.</title>
        <authorList>
            <person name="Yang E."/>
            <person name="Wang G."/>
            <person name="Cai J."/>
            <person name="Woo P.C."/>
            <person name="Lau S.K."/>
            <person name="Yuen K.-Y."/>
            <person name="Chow W.-N."/>
            <person name="Lin X."/>
        </authorList>
    </citation>
    <scope>NUCLEOTIDE SEQUENCE [LARGE SCALE GENOMIC DNA]</scope>
    <source>
        <strain>PM1</strain>
    </source>
</reference>
<feature type="domain" description="JmjC" evidence="1">
    <location>
        <begin position="232"/>
        <end position="386"/>
    </location>
</feature>
<proteinExistence type="predicted"/>
<dbReference type="EMBL" id="JPOX01000043">
    <property type="protein sequence ID" value="KFX42571.1"/>
    <property type="molecule type" value="Genomic_DNA"/>
</dbReference>
<dbReference type="PROSITE" id="PS51184">
    <property type="entry name" value="JMJC"/>
    <property type="match status" value="1"/>
</dbReference>
<dbReference type="InterPro" id="IPR003347">
    <property type="entry name" value="JmjC_dom"/>
</dbReference>
<dbReference type="SUPFAM" id="SSF51197">
    <property type="entry name" value="Clavaminate synthase-like"/>
    <property type="match status" value="1"/>
</dbReference>
<name>A0A093V791_TALMA</name>
<dbReference type="HOGENOM" id="CLU_022895_1_0_1"/>
<protein>
    <submittedName>
        <fullName evidence="2">JmjC domain-containing histone demethylation protein 1</fullName>
    </submittedName>
</protein>
<sequence length="498" mass="55624">MEFTLPVIPGCNCPSHREIFDAWPKNNAILRVSSCMRICPYCGTRHSNASRLRKHLKGYTYRSRNLTVEAEHAGIEVRKPQWSVATLDKNSTSKIVEHSDSLEEGRIVTVYHGNLQSASPVRQTLEEIQECFGAAFSGLNRCDLYPLGDVPPTVRSLWQSCTTSVPTLYNSSQCWTVRIPSARDLVIDALVRAENTRSQPDSEEDFRVSCQGEVNGSIDHRIVLAQLIDPDPVQPIFLTGLRLPSAENYGFRCPYDLCAVVEPEEECNVQVNMTPKYSFVDLHIDYGADGLSTLVGECRKIWLLYPPSEANLRAMKTVDSHRAKLSRIMHQLEGGIIAATNASHAIYIPAGCIHATFTLQGGFLITKDFTTSESLAAIASYLLHGLDRALSTAAREICYEWFERCLDVCLCSGNLNLALEAWVHSQDALAAWAASHRQWRVNVRRLWEQHLHDNTVQGCPCACVRGTPQFLAIIFTTTSIEMNTGESVNQSEYRICQA</sequence>
<dbReference type="Gene3D" id="2.60.120.650">
    <property type="entry name" value="Cupin"/>
    <property type="match status" value="1"/>
</dbReference>
<evidence type="ECO:0000313" key="2">
    <source>
        <dbReference type="EMBL" id="KFX42571.1"/>
    </source>
</evidence>